<keyword evidence="3" id="KW-0472">Membrane</keyword>
<evidence type="ECO:0000256" key="1">
    <source>
        <dbReference type="ARBA" id="ARBA00023065"/>
    </source>
</evidence>
<evidence type="ECO:0000313" key="6">
    <source>
        <dbReference type="EMBL" id="MCQ8104505.1"/>
    </source>
</evidence>
<keyword evidence="2" id="KW-0798">TonB box</keyword>
<name>A0ABT1TGE6_9GAMM</name>
<dbReference type="SUPFAM" id="SSF56935">
    <property type="entry name" value="Porins"/>
    <property type="match status" value="1"/>
</dbReference>
<evidence type="ECO:0000256" key="4">
    <source>
        <dbReference type="SAM" id="SignalP"/>
    </source>
</evidence>
<dbReference type="PANTHER" id="PTHR32552:SF81">
    <property type="entry name" value="TONB-DEPENDENT OUTER MEMBRANE RECEPTOR"/>
    <property type="match status" value="1"/>
</dbReference>
<comment type="caution">
    <text evidence="6">The sequence shown here is derived from an EMBL/GenBank/DDBJ whole genome shotgun (WGS) entry which is preliminary data.</text>
</comment>
<evidence type="ECO:0000259" key="5">
    <source>
        <dbReference type="Pfam" id="PF07715"/>
    </source>
</evidence>
<feature type="domain" description="TonB-dependent receptor plug" evidence="5">
    <location>
        <begin position="56"/>
        <end position="145"/>
    </location>
</feature>
<keyword evidence="7" id="KW-1185">Reference proteome</keyword>
<dbReference type="EMBL" id="JANIBJ010000016">
    <property type="protein sequence ID" value="MCQ8104505.1"/>
    <property type="molecule type" value="Genomic_DNA"/>
</dbReference>
<dbReference type="PANTHER" id="PTHR32552">
    <property type="entry name" value="FERRICHROME IRON RECEPTOR-RELATED"/>
    <property type="match status" value="1"/>
</dbReference>
<dbReference type="InterPro" id="IPR012910">
    <property type="entry name" value="Plug_dom"/>
</dbReference>
<comment type="similarity">
    <text evidence="3">Belongs to the TonB-dependent receptor family.</text>
</comment>
<gene>
    <name evidence="6" type="ORF">NP590_10355</name>
</gene>
<dbReference type="Gene3D" id="2.170.130.10">
    <property type="entry name" value="TonB-dependent receptor, plug domain"/>
    <property type="match status" value="1"/>
</dbReference>
<dbReference type="Proteomes" id="UP001524499">
    <property type="component" value="Unassembled WGS sequence"/>
</dbReference>
<keyword evidence="4" id="KW-0732">Signal</keyword>
<evidence type="ECO:0000256" key="2">
    <source>
        <dbReference type="ARBA" id="ARBA00023077"/>
    </source>
</evidence>
<keyword evidence="3" id="KW-1134">Transmembrane beta strand</keyword>
<proteinExistence type="inferred from homology"/>
<sequence>MIHHLLCLFGLLAANQVSADPIAHTLAEVVVAESADEEHYSQGATGAARKPAGLLSTPCSVGVVNQVLLRDSLAYRLEDLAPFVSGVQASSADSGFNTDLRIRGFTTAGGAYLDGVLDNQRFQVRDMALIERMEILTGHSSVLYG</sequence>
<evidence type="ECO:0000256" key="3">
    <source>
        <dbReference type="PROSITE-ProRule" id="PRU01360"/>
    </source>
</evidence>
<dbReference type="Pfam" id="PF07715">
    <property type="entry name" value="Plug"/>
    <property type="match status" value="1"/>
</dbReference>
<feature type="signal peptide" evidence="4">
    <location>
        <begin position="1"/>
        <end position="19"/>
    </location>
</feature>
<keyword evidence="1" id="KW-0406">Ion transport</keyword>
<dbReference type="RefSeq" id="WP_256602300.1">
    <property type="nucleotide sequence ID" value="NZ_JANIBJ010000016.1"/>
</dbReference>
<keyword evidence="3" id="KW-0812">Transmembrane</keyword>
<dbReference type="PROSITE" id="PS52016">
    <property type="entry name" value="TONB_DEPENDENT_REC_3"/>
    <property type="match status" value="1"/>
</dbReference>
<dbReference type="InterPro" id="IPR037066">
    <property type="entry name" value="Plug_dom_sf"/>
</dbReference>
<organism evidence="6 7">
    <name type="scientific">Methylomonas subterranea</name>
    <dbReference type="NCBI Taxonomy" id="2952225"/>
    <lineage>
        <taxon>Bacteria</taxon>
        <taxon>Pseudomonadati</taxon>
        <taxon>Pseudomonadota</taxon>
        <taxon>Gammaproteobacteria</taxon>
        <taxon>Methylococcales</taxon>
        <taxon>Methylococcaceae</taxon>
        <taxon>Methylomonas</taxon>
    </lineage>
</organism>
<dbReference type="InterPro" id="IPR039426">
    <property type="entry name" value="TonB-dep_rcpt-like"/>
</dbReference>
<accession>A0ABT1TGE6</accession>
<feature type="chain" id="PRO_5047293522" evidence="4">
    <location>
        <begin position="20"/>
        <end position="145"/>
    </location>
</feature>
<evidence type="ECO:0000313" key="7">
    <source>
        <dbReference type="Proteomes" id="UP001524499"/>
    </source>
</evidence>
<keyword evidence="3" id="KW-0813">Transport</keyword>
<reference evidence="6 7" key="1">
    <citation type="submission" date="2022-07" db="EMBL/GenBank/DDBJ databases">
        <title>Methylomonas rivi sp. nov., Methylomonas rosea sp. nov., Methylomonas aureus sp. nov. and Methylomonas subterranea sp. nov., four novel methanotrophs isolated from a freshwater creek and the deep terrestrial subsurface.</title>
        <authorList>
            <person name="Abin C."/>
            <person name="Sankaranarayanan K."/>
            <person name="Garner C."/>
            <person name="Sindelar R."/>
            <person name="Kotary K."/>
            <person name="Garner R."/>
            <person name="Barclay S."/>
            <person name="Lawson P."/>
            <person name="Krumholz L."/>
        </authorList>
    </citation>
    <scope>NUCLEOTIDE SEQUENCE [LARGE SCALE GENOMIC DNA]</scope>
    <source>
        <strain evidence="6 7">SURF-2</strain>
    </source>
</reference>
<keyword evidence="3" id="KW-0998">Cell outer membrane</keyword>
<protein>
    <submittedName>
        <fullName evidence="6">Plug domain-containing protein</fullName>
    </submittedName>
</protein>
<comment type="subcellular location">
    <subcellularLocation>
        <location evidence="3">Cell outer membrane</location>
        <topology evidence="3">Multi-pass membrane protein</topology>
    </subcellularLocation>
</comment>